<protein>
    <recommendedName>
        <fullName evidence="2">histidine kinase</fullName>
        <ecNumber evidence="2">2.7.13.3</ecNumber>
    </recommendedName>
</protein>
<name>A0A2N3Q1L5_9PROT</name>
<dbReference type="SUPFAM" id="SSF55874">
    <property type="entry name" value="ATPase domain of HSP90 chaperone/DNA topoisomerase II/histidine kinase"/>
    <property type="match status" value="1"/>
</dbReference>
<dbReference type="EC" id="2.7.13.3" evidence="2"/>
<feature type="coiled-coil region" evidence="4">
    <location>
        <begin position="246"/>
        <end position="280"/>
    </location>
</feature>
<dbReference type="PANTHER" id="PTHR43065:SF47">
    <property type="match status" value="1"/>
</dbReference>
<keyword evidence="8" id="KW-1185">Reference proteome</keyword>
<dbReference type="AlphaFoldDB" id="A0A2N3Q1L5"/>
<dbReference type="Proteomes" id="UP000233293">
    <property type="component" value="Unassembled WGS sequence"/>
</dbReference>
<dbReference type="InterPro" id="IPR004358">
    <property type="entry name" value="Sig_transdc_His_kin-like_C"/>
</dbReference>
<dbReference type="InterPro" id="IPR005467">
    <property type="entry name" value="His_kinase_dom"/>
</dbReference>
<evidence type="ECO:0000256" key="1">
    <source>
        <dbReference type="ARBA" id="ARBA00000085"/>
    </source>
</evidence>
<evidence type="ECO:0000313" key="7">
    <source>
        <dbReference type="EMBL" id="PKU26544.1"/>
    </source>
</evidence>
<dbReference type="PROSITE" id="PS50109">
    <property type="entry name" value="HIS_KIN"/>
    <property type="match status" value="1"/>
</dbReference>
<dbReference type="PANTHER" id="PTHR43065">
    <property type="entry name" value="SENSOR HISTIDINE KINASE"/>
    <property type="match status" value="1"/>
</dbReference>
<feature type="domain" description="Histidine kinase" evidence="6">
    <location>
        <begin position="303"/>
        <end position="534"/>
    </location>
</feature>
<keyword evidence="3" id="KW-0597">Phosphoprotein</keyword>
<keyword evidence="5" id="KW-1133">Transmembrane helix</keyword>
<keyword evidence="5" id="KW-0812">Transmembrane</keyword>
<reference evidence="8" key="1">
    <citation type="submission" date="2017-12" db="EMBL/GenBank/DDBJ databases">
        <title>Draft genome sequence of Telmatospirillum siberiense 26-4b1T, an acidotolerant peatland alphaproteobacterium potentially involved in sulfur cycling.</title>
        <authorList>
            <person name="Hausmann B."/>
            <person name="Pjevac P."/>
            <person name="Schreck K."/>
            <person name="Herbold C.W."/>
            <person name="Daims H."/>
            <person name="Wagner M."/>
            <person name="Pester M."/>
            <person name="Loy A."/>
        </authorList>
    </citation>
    <scope>NUCLEOTIDE SEQUENCE [LARGE SCALE GENOMIC DNA]</scope>
    <source>
        <strain evidence="8">26-4b1</strain>
    </source>
</reference>
<dbReference type="OrthoDB" id="7325042at2"/>
<dbReference type="SUPFAM" id="SSF47384">
    <property type="entry name" value="Homodimeric domain of signal transducing histidine kinase"/>
    <property type="match status" value="1"/>
</dbReference>
<evidence type="ECO:0000259" key="6">
    <source>
        <dbReference type="PROSITE" id="PS50109"/>
    </source>
</evidence>
<evidence type="ECO:0000256" key="5">
    <source>
        <dbReference type="SAM" id="Phobius"/>
    </source>
</evidence>
<dbReference type="Pfam" id="PF02518">
    <property type="entry name" value="HATPase_c"/>
    <property type="match status" value="1"/>
</dbReference>
<gene>
    <name evidence="7" type="ORF">CWS72_01500</name>
</gene>
<dbReference type="Gene3D" id="3.30.565.10">
    <property type="entry name" value="Histidine kinase-like ATPase, C-terminal domain"/>
    <property type="match status" value="1"/>
</dbReference>
<dbReference type="CDD" id="cd00082">
    <property type="entry name" value="HisKA"/>
    <property type="match status" value="1"/>
</dbReference>
<keyword evidence="4" id="KW-0175">Coiled coil</keyword>
<dbReference type="InterPro" id="IPR003594">
    <property type="entry name" value="HATPase_dom"/>
</dbReference>
<comment type="catalytic activity">
    <reaction evidence="1">
        <text>ATP + protein L-histidine = ADP + protein N-phospho-L-histidine.</text>
        <dbReference type="EC" id="2.7.13.3"/>
    </reaction>
</comment>
<organism evidence="7 8">
    <name type="scientific">Telmatospirillum siberiense</name>
    <dbReference type="NCBI Taxonomy" id="382514"/>
    <lineage>
        <taxon>Bacteria</taxon>
        <taxon>Pseudomonadati</taxon>
        <taxon>Pseudomonadota</taxon>
        <taxon>Alphaproteobacteria</taxon>
        <taxon>Rhodospirillales</taxon>
        <taxon>Rhodospirillaceae</taxon>
        <taxon>Telmatospirillum</taxon>
    </lineage>
</organism>
<accession>A0A2N3Q1L5</accession>
<dbReference type="InterPro" id="IPR036097">
    <property type="entry name" value="HisK_dim/P_sf"/>
</dbReference>
<proteinExistence type="predicted"/>
<feature type="transmembrane region" description="Helical" evidence="5">
    <location>
        <begin position="22"/>
        <end position="43"/>
    </location>
</feature>
<dbReference type="InterPro" id="IPR036890">
    <property type="entry name" value="HATPase_C_sf"/>
</dbReference>
<dbReference type="EMBL" id="PIUM01000001">
    <property type="protein sequence ID" value="PKU26544.1"/>
    <property type="molecule type" value="Genomic_DNA"/>
</dbReference>
<dbReference type="Gene3D" id="1.10.287.130">
    <property type="match status" value="1"/>
</dbReference>
<dbReference type="RefSeq" id="WP_101248776.1">
    <property type="nucleotide sequence ID" value="NZ_PIUM01000001.1"/>
</dbReference>
<dbReference type="SMART" id="SM00387">
    <property type="entry name" value="HATPase_c"/>
    <property type="match status" value="1"/>
</dbReference>
<dbReference type="GO" id="GO:0000155">
    <property type="term" value="F:phosphorelay sensor kinase activity"/>
    <property type="evidence" value="ECO:0007669"/>
    <property type="project" value="InterPro"/>
</dbReference>
<evidence type="ECO:0000256" key="2">
    <source>
        <dbReference type="ARBA" id="ARBA00012438"/>
    </source>
</evidence>
<evidence type="ECO:0000313" key="8">
    <source>
        <dbReference type="Proteomes" id="UP000233293"/>
    </source>
</evidence>
<comment type="caution">
    <text evidence="7">The sequence shown here is derived from an EMBL/GenBank/DDBJ whole genome shotgun (WGS) entry which is preliminary data.</text>
</comment>
<evidence type="ECO:0000256" key="4">
    <source>
        <dbReference type="SAM" id="Coils"/>
    </source>
</evidence>
<dbReference type="SMART" id="SM00388">
    <property type="entry name" value="HisKA"/>
    <property type="match status" value="1"/>
</dbReference>
<evidence type="ECO:0000256" key="3">
    <source>
        <dbReference type="ARBA" id="ARBA00022553"/>
    </source>
</evidence>
<keyword evidence="5" id="KW-0472">Membrane</keyword>
<sequence>MSTSSIHGKSPSLRHRLSTRHAFFTVIIALLVGFGVSFVEFFLNLREERARSEEAIRLVLDMVTEPAASAAYTIDKTLAQRIVSKLINDHEILSAEIRDDFGGILGQAKRSPADQNLTNISNYLVTPIPPFQIALFNDNYVGEPIHVGELMVAIDSGAILDNLENGFSRMALSSMIRAVAIATIMAMLFHVLTTKPLLRLAGSVAEIEPSQPIRQMLTVPQGHAEDELGMIAEAVNRLITAFQKSLAEQDRIGEELRQLAASLERRVEERTAELAKTNENLRLAMDHLVNAEKLAALGQLVAGVAHELNTPLGNILTVATTLRTRAETFAERIRSGSIQRSVLDNFVAENLEATRILIRGAESAAGMIGNFKQVAVDQGSFGQRRFQLAAIVQEMLSSLHNKLKNTGISVKIDIPDDILLDNHPGPIEQILINFITNSILHAFDAEHTGTITITARAEDGDLTLTYQDDGKGMSEETARRAFDPFFTTKFGQGGSGLGLYIVYNLVTGALNGNLRMSSHPGAGTRFDLSFPLDAIKKPNQSGEKT</sequence>
<dbReference type="InterPro" id="IPR003661">
    <property type="entry name" value="HisK_dim/P_dom"/>
</dbReference>
<dbReference type="PRINTS" id="PR00344">
    <property type="entry name" value="BCTRLSENSOR"/>
</dbReference>